<proteinExistence type="predicted"/>
<evidence type="ECO:0000313" key="2">
    <source>
        <dbReference type="Proteomes" id="UP000887458"/>
    </source>
</evidence>
<keyword evidence="2" id="KW-1185">Reference proteome</keyword>
<dbReference type="EMBL" id="NJHN03000018">
    <property type="protein sequence ID" value="KAH9425295.1"/>
    <property type="molecule type" value="Genomic_DNA"/>
</dbReference>
<comment type="caution">
    <text evidence="1">The sequence shown here is derived from an EMBL/GenBank/DDBJ whole genome shotgun (WGS) entry which is preliminary data.</text>
</comment>
<protein>
    <submittedName>
        <fullName evidence="1">Uncharacterized protein</fullName>
    </submittedName>
</protein>
<sequence>MKERNQGQVEQRRNMAYFGIFLDTFEYIGGSGSSLNIHAGCVGDVDRIDSFRSIAADFLTSSDGSGIEKELLSIYNKQHPKTP</sequence>
<name>A0ABQ8JS84_DERPT</name>
<reference evidence="1 2" key="2">
    <citation type="journal article" date="2022" name="Mol. Biol. Evol.">
        <title>Comparative Genomics Reveals Insights into the Divergent Evolution of Astigmatic Mites and Household Pest Adaptations.</title>
        <authorList>
            <person name="Xiong Q."/>
            <person name="Wan A.T."/>
            <person name="Liu X."/>
            <person name="Fung C.S."/>
            <person name="Xiao X."/>
            <person name="Malainual N."/>
            <person name="Hou J."/>
            <person name="Wang L."/>
            <person name="Wang M."/>
            <person name="Yang K.Y."/>
            <person name="Cui Y."/>
            <person name="Leung E.L."/>
            <person name="Nong W."/>
            <person name="Shin S.K."/>
            <person name="Au S.W."/>
            <person name="Jeong K.Y."/>
            <person name="Chew F.T."/>
            <person name="Hui J.H."/>
            <person name="Leung T.F."/>
            <person name="Tungtrongchitr A."/>
            <person name="Zhong N."/>
            <person name="Liu Z."/>
            <person name="Tsui S.K."/>
        </authorList>
    </citation>
    <scope>NUCLEOTIDE SEQUENCE [LARGE SCALE GENOMIC DNA]</scope>
    <source>
        <strain evidence="1">Derp</strain>
    </source>
</reference>
<dbReference type="Proteomes" id="UP000887458">
    <property type="component" value="Unassembled WGS sequence"/>
</dbReference>
<organism evidence="1 2">
    <name type="scientific">Dermatophagoides pteronyssinus</name>
    <name type="common">European house dust mite</name>
    <dbReference type="NCBI Taxonomy" id="6956"/>
    <lineage>
        <taxon>Eukaryota</taxon>
        <taxon>Metazoa</taxon>
        <taxon>Ecdysozoa</taxon>
        <taxon>Arthropoda</taxon>
        <taxon>Chelicerata</taxon>
        <taxon>Arachnida</taxon>
        <taxon>Acari</taxon>
        <taxon>Acariformes</taxon>
        <taxon>Sarcoptiformes</taxon>
        <taxon>Astigmata</taxon>
        <taxon>Psoroptidia</taxon>
        <taxon>Analgoidea</taxon>
        <taxon>Pyroglyphidae</taxon>
        <taxon>Dermatophagoidinae</taxon>
        <taxon>Dermatophagoides</taxon>
    </lineage>
</organism>
<gene>
    <name evidence="1" type="ORF">DERP_005898</name>
</gene>
<evidence type="ECO:0000313" key="1">
    <source>
        <dbReference type="EMBL" id="KAH9425295.1"/>
    </source>
</evidence>
<reference evidence="1 2" key="1">
    <citation type="journal article" date="2018" name="J. Allergy Clin. Immunol.">
        <title>High-quality assembly of Dermatophagoides pteronyssinus genome and transcriptome reveals a wide range of novel allergens.</title>
        <authorList>
            <person name="Liu X.Y."/>
            <person name="Yang K.Y."/>
            <person name="Wang M.Q."/>
            <person name="Kwok J.S."/>
            <person name="Zeng X."/>
            <person name="Yang Z."/>
            <person name="Xiao X.J."/>
            <person name="Lau C.P."/>
            <person name="Li Y."/>
            <person name="Huang Z.M."/>
            <person name="Ba J.G."/>
            <person name="Yim A.K."/>
            <person name="Ouyang C.Y."/>
            <person name="Ngai S.M."/>
            <person name="Chan T.F."/>
            <person name="Leung E.L."/>
            <person name="Liu L."/>
            <person name="Liu Z.G."/>
            <person name="Tsui S.K."/>
        </authorList>
    </citation>
    <scope>NUCLEOTIDE SEQUENCE [LARGE SCALE GENOMIC DNA]</scope>
    <source>
        <strain evidence="1">Derp</strain>
    </source>
</reference>
<accession>A0ABQ8JS84</accession>